<dbReference type="Gene3D" id="2.40.50.1020">
    <property type="entry name" value="LytTr DNA-binding domain"/>
    <property type="match status" value="1"/>
</dbReference>
<organism evidence="3 4">
    <name type="scientific">Algoriphagus lacus</name>
    <dbReference type="NCBI Taxonomy" id="2056311"/>
    <lineage>
        <taxon>Bacteria</taxon>
        <taxon>Pseudomonadati</taxon>
        <taxon>Bacteroidota</taxon>
        <taxon>Cytophagia</taxon>
        <taxon>Cytophagales</taxon>
        <taxon>Cyclobacteriaceae</taxon>
        <taxon>Algoriphagus</taxon>
    </lineage>
</organism>
<name>A0A418PSI6_9BACT</name>
<keyword evidence="4" id="KW-1185">Reference proteome</keyword>
<keyword evidence="1" id="KW-0812">Transmembrane</keyword>
<keyword evidence="1" id="KW-0472">Membrane</keyword>
<reference evidence="3 4" key="1">
    <citation type="submission" date="2018-09" db="EMBL/GenBank/DDBJ databases">
        <authorList>
            <person name="Wang X."/>
            <person name="Du Z."/>
        </authorList>
    </citation>
    <scope>NUCLEOTIDE SEQUENCE [LARGE SCALE GENOMIC DNA]</scope>
    <source>
        <strain evidence="3 4">N3</strain>
    </source>
</reference>
<evidence type="ECO:0000313" key="4">
    <source>
        <dbReference type="Proteomes" id="UP000283522"/>
    </source>
</evidence>
<dbReference type="EMBL" id="QXML01000004">
    <property type="protein sequence ID" value="RIW15820.1"/>
    <property type="molecule type" value="Genomic_DNA"/>
</dbReference>
<feature type="transmembrane region" description="Helical" evidence="1">
    <location>
        <begin position="41"/>
        <end position="63"/>
    </location>
</feature>
<feature type="domain" description="HTH LytTR-type" evidence="2">
    <location>
        <begin position="164"/>
        <end position="273"/>
    </location>
</feature>
<protein>
    <submittedName>
        <fullName evidence="3">LytTR family transcriptional regulator</fullName>
    </submittedName>
</protein>
<dbReference type="Proteomes" id="UP000283522">
    <property type="component" value="Unassembled WGS sequence"/>
</dbReference>
<feature type="transmembrane region" description="Helical" evidence="1">
    <location>
        <begin position="122"/>
        <end position="144"/>
    </location>
</feature>
<dbReference type="GO" id="GO:0003677">
    <property type="term" value="F:DNA binding"/>
    <property type="evidence" value="ECO:0007669"/>
    <property type="project" value="InterPro"/>
</dbReference>
<dbReference type="PROSITE" id="PS50930">
    <property type="entry name" value="HTH_LYTTR"/>
    <property type="match status" value="1"/>
</dbReference>
<feature type="transmembrane region" description="Helical" evidence="1">
    <location>
        <begin position="17"/>
        <end position="35"/>
    </location>
</feature>
<gene>
    <name evidence="3" type="ORF">D0X99_10375</name>
</gene>
<keyword evidence="1" id="KW-1133">Transmembrane helix</keyword>
<dbReference type="AlphaFoldDB" id="A0A418PSI6"/>
<dbReference type="OrthoDB" id="1420878at2"/>
<dbReference type="RefSeq" id="WP_119477756.1">
    <property type="nucleotide sequence ID" value="NZ_QXML01000004.1"/>
</dbReference>
<dbReference type="SMART" id="SM00850">
    <property type="entry name" value="LytTR"/>
    <property type="match status" value="1"/>
</dbReference>
<dbReference type="InterPro" id="IPR007492">
    <property type="entry name" value="LytTR_DNA-bd_dom"/>
</dbReference>
<evidence type="ECO:0000259" key="2">
    <source>
        <dbReference type="PROSITE" id="PS50930"/>
    </source>
</evidence>
<evidence type="ECO:0000256" key="1">
    <source>
        <dbReference type="SAM" id="Phobius"/>
    </source>
</evidence>
<proteinExistence type="predicted"/>
<sequence length="275" mass="31911">MPQESAISTSRKYRPDVLIFLLLIPVISAFNYYLTYSNIQWNGFLVLTFSIDTVQGYLAWLIVRRLIIWLDHVMPFGPKPTKRILIQLVLTTFAGLSFIIATTEMVSWIAKGKPAIPEFYSMDVFIIGVWFLVINGIYIGLFYYHSLQEIQQEKFKTQPDLMGIPVKSGNQELLIPRSELAVLKIEEEYVLLFAVNGKKYFLDESLDYWEKILPESDFFRLNRQTLIHRQVLLGFKKLDHGKLEAQVGPSFNFDLELGISRAKAPAFRAWFMPNR</sequence>
<accession>A0A418PSI6</accession>
<evidence type="ECO:0000313" key="3">
    <source>
        <dbReference type="EMBL" id="RIW15820.1"/>
    </source>
</evidence>
<feature type="transmembrane region" description="Helical" evidence="1">
    <location>
        <begin position="84"/>
        <end position="110"/>
    </location>
</feature>
<dbReference type="Pfam" id="PF04397">
    <property type="entry name" value="LytTR"/>
    <property type="match status" value="1"/>
</dbReference>
<comment type="caution">
    <text evidence="3">The sequence shown here is derived from an EMBL/GenBank/DDBJ whole genome shotgun (WGS) entry which is preliminary data.</text>
</comment>